<dbReference type="AlphaFoldDB" id="A0A8X7BXP7"/>
<proteinExistence type="predicted"/>
<keyword evidence="2" id="KW-1185">Reference proteome</keyword>
<name>A0A8X7BXP7_9ARAC</name>
<protein>
    <submittedName>
        <fullName evidence="1">Uncharacterized protein</fullName>
    </submittedName>
</protein>
<reference evidence="1" key="1">
    <citation type="submission" date="2020-08" db="EMBL/GenBank/DDBJ databases">
        <title>Multicomponent nature underlies the extraordinary mechanical properties of spider dragline silk.</title>
        <authorList>
            <person name="Kono N."/>
            <person name="Nakamura H."/>
            <person name="Mori M."/>
            <person name="Yoshida Y."/>
            <person name="Ohtoshi R."/>
            <person name="Malay A.D."/>
            <person name="Moran D.A.P."/>
            <person name="Tomita M."/>
            <person name="Numata K."/>
            <person name="Arakawa K."/>
        </authorList>
    </citation>
    <scope>NUCLEOTIDE SEQUENCE</scope>
</reference>
<organism evidence="1 2">
    <name type="scientific">Trichonephila inaurata madagascariensis</name>
    <dbReference type="NCBI Taxonomy" id="2747483"/>
    <lineage>
        <taxon>Eukaryota</taxon>
        <taxon>Metazoa</taxon>
        <taxon>Ecdysozoa</taxon>
        <taxon>Arthropoda</taxon>
        <taxon>Chelicerata</taxon>
        <taxon>Arachnida</taxon>
        <taxon>Araneae</taxon>
        <taxon>Araneomorphae</taxon>
        <taxon>Entelegynae</taxon>
        <taxon>Araneoidea</taxon>
        <taxon>Nephilidae</taxon>
        <taxon>Trichonephila</taxon>
        <taxon>Trichonephila inaurata</taxon>
    </lineage>
</organism>
<gene>
    <name evidence="1" type="ORF">TNIN_71411</name>
</gene>
<sequence length="97" mass="11138">MPAAHCNIANTNAFGIEIKVITTMDSSCKRYRMVFVNINCRTTYHICREIHLMRLVQTVPVSFSLQRPLVVDLVSISYWFANSTRSIPSRINSVLYI</sequence>
<dbReference type="Proteomes" id="UP000886998">
    <property type="component" value="Unassembled WGS sequence"/>
</dbReference>
<evidence type="ECO:0000313" key="2">
    <source>
        <dbReference type="Proteomes" id="UP000886998"/>
    </source>
</evidence>
<dbReference type="EMBL" id="BMAV01006736">
    <property type="protein sequence ID" value="GFY48976.1"/>
    <property type="molecule type" value="Genomic_DNA"/>
</dbReference>
<evidence type="ECO:0000313" key="1">
    <source>
        <dbReference type="EMBL" id="GFY48976.1"/>
    </source>
</evidence>
<comment type="caution">
    <text evidence="1">The sequence shown here is derived from an EMBL/GenBank/DDBJ whole genome shotgun (WGS) entry which is preliminary data.</text>
</comment>
<accession>A0A8X7BXP7</accession>